<feature type="compositionally biased region" description="Polar residues" evidence="4">
    <location>
        <begin position="783"/>
        <end position="807"/>
    </location>
</feature>
<dbReference type="PANTHER" id="PTHR46910">
    <property type="entry name" value="TRANSCRIPTION FACTOR PDR1"/>
    <property type="match status" value="1"/>
</dbReference>
<evidence type="ECO:0000256" key="3">
    <source>
        <dbReference type="SAM" id="Coils"/>
    </source>
</evidence>
<dbReference type="GO" id="GO:0003677">
    <property type="term" value="F:DNA binding"/>
    <property type="evidence" value="ECO:0007669"/>
    <property type="project" value="InterPro"/>
</dbReference>
<dbReference type="Gene3D" id="4.10.240.10">
    <property type="entry name" value="Zn(2)-C6 fungal-type DNA-binding domain"/>
    <property type="match status" value="1"/>
</dbReference>
<dbReference type="CDD" id="cd00067">
    <property type="entry name" value="GAL4"/>
    <property type="match status" value="1"/>
</dbReference>
<feature type="region of interest" description="Disordered" evidence="4">
    <location>
        <begin position="718"/>
        <end position="752"/>
    </location>
</feature>
<dbReference type="InterPro" id="IPR001138">
    <property type="entry name" value="Zn2Cys6_DnaBD"/>
</dbReference>
<dbReference type="OrthoDB" id="2110361at2759"/>
<keyword evidence="7" id="KW-1185">Reference proteome</keyword>
<dbReference type="GO" id="GO:0000981">
    <property type="term" value="F:DNA-binding transcription factor activity, RNA polymerase II-specific"/>
    <property type="evidence" value="ECO:0007669"/>
    <property type="project" value="InterPro"/>
</dbReference>
<dbReference type="InterPro" id="IPR036864">
    <property type="entry name" value="Zn2-C6_fun-type_DNA-bd_sf"/>
</dbReference>
<dbReference type="SMART" id="SM00066">
    <property type="entry name" value="GAL4"/>
    <property type="match status" value="1"/>
</dbReference>
<dbReference type="InterPro" id="IPR007219">
    <property type="entry name" value="XnlR_reg_dom"/>
</dbReference>
<feature type="compositionally biased region" description="Low complexity" evidence="4">
    <location>
        <begin position="721"/>
        <end position="733"/>
    </location>
</feature>
<name>A0A6A6UME6_9PEZI</name>
<sequence length="825" mass="92770">MDNYTPHPLLRQNHLQHTSSSHDVTSVPLSSSHNSHSQQNFYSTAPSPMRQPPIDLHRSSNRSPAGYNPADLRYNSHNAPPQSPSSIGGNSMHEPLDQYGTPGISPTSNHQSVPGLSAPKRAYRQRRKDPSCDACRERKVKCDATDTASCSECLTRSVICQFTKETNRRMSSIKQVQDLQSQLTEARRKINHLENILQDTAKTQGSPQTSNLKMPGHGYRMETSVPPPQLKDFDHVRKAIRTYSRGIFKIPPQYKPLAPSPRLTAAEVTLPPRDITEILLGQFYNYYNAHRPFLQWSLFTQQIDKAYEMDSLQGHHQLWVAMFFAVLACGTLQSTSRESEGLDPDRNGLRYMVIASRLLNTWTDNLSLDHARTSLLITMFLNEQNIQSAGWIWLGSGIRISQDTGLHVTSGPWPRLERDYRHMMYWAIFSYDRMLTLDGRPLHLYEDEHDVPWPNPPNEPYTNSHGVPKPTTAPGANGTMPHIIPVIRLIPQLKRTLKSPNIASATLATWDEYFHSIIKSYPEHLQNNSTQSLEPFFLHSVFPLQVAQMLLYRHNLTTLCSPQERHDALNSCIRVAYDTVGYIRRVMRTTPPSPDGPMINSLDQSKTLNDRIRVQADNFICKHIWRTTLMLCFRGDYAAALECVRMSMVIDDMRKINIACGRNLSWFLSQLLSRVTTGQIGAHQLDLDEEMLAYATGDLQADPDNSWIWASDEVQSADGLATGPASAPAVTAPAPSPTPSEEEPKTALLTDPEVSDWGGWARVEALIQELITEQEKQKESQHRYSLSTHSSTKRVQLSPKDTPTRSGASPAPPVGASRISIANII</sequence>
<dbReference type="Proteomes" id="UP000799302">
    <property type="component" value="Unassembled WGS sequence"/>
</dbReference>
<dbReference type="GO" id="GO:0008270">
    <property type="term" value="F:zinc ion binding"/>
    <property type="evidence" value="ECO:0007669"/>
    <property type="project" value="InterPro"/>
</dbReference>
<feature type="compositionally biased region" description="Low complexity" evidence="4">
    <location>
        <begin position="30"/>
        <end position="40"/>
    </location>
</feature>
<dbReference type="Pfam" id="PF00172">
    <property type="entry name" value="Zn_clus"/>
    <property type="match status" value="1"/>
</dbReference>
<feature type="domain" description="Zn(2)-C6 fungal-type" evidence="5">
    <location>
        <begin position="131"/>
        <end position="162"/>
    </location>
</feature>
<dbReference type="AlphaFoldDB" id="A0A6A6UME6"/>
<organism evidence="6 7">
    <name type="scientific">Microthyrium microscopicum</name>
    <dbReference type="NCBI Taxonomy" id="703497"/>
    <lineage>
        <taxon>Eukaryota</taxon>
        <taxon>Fungi</taxon>
        <taxon>Dikarya</taxon>
        <taxon>Ascomycota</taxon>
        <taxon>Pezizomycotina</taxon>
        <taxon>Dothideomycetes</taxon>
        <taxon>Dothideomycetes incertae sedis</taxon>
        <taxon>Microthyriales</taxon>
        <taxon>Microthyriaceae</taxon>
        <taxon>Microthyrium</taxon>
    </lineage>
</organism>
<evidence type="ECO:0000256" key="2">
    <source>
        <dbReference type="ARBA" id="ARBA00023242"/>
    </source>
</evidence>
<dbReference type="PANTHER" id="PTHR46910:SF1">
    <property type="entry name" value="MISCELLANEOUS ZN(II)2CYS6 TRANSCRIPTION FACTOR (EUROFUNG)-RELATED"/>
    <property type="match status" value="1"/>
</dbReference>
<proteinExistence type="predicted"/>
<feature type="region of interest" description="Disordered" evidence="4">
    <location>
        <begin position="774"/>
        <end position="818"/>
    </location>
</feature>
<protein>
    <recommendedName>
        <fullName evidence="5">Zn(2)-C6 fungal-type domain-containing protein</fullName>
    </recommendedName>
</protein>
<dbReference type="PROSITE" id="PS00463">
    <property type="entry name" value="ZN2_CY6_FUNGAL_1"/>
    <property type="match status" value="1"/>
</dbReference>
<evidence type="ECO:0000256" key="4">
    <source>
        <dbReference type="SAM" id="MobiDB-lite"/>
    </source>
</evidence>
<feature type="coiled-coil region" evidence="3">
    <location>
        <begin position="169"/>
        <end position="203"/>
    </location>
</feature>
<feature type="region of interest" description="Disordered" evidence="4">
    <location>
        <begin position="14"/>
        <end position="125"/>
    </location>
</feature>
<dbReference type="InterPro" id="IPR050987">
    <property type="entry name" value="AtrR-like"/>
</dbReference>
<dbReference type="Pfam" id="PF04082">
    <property type="entry name" value="Fungal_trans"/>
    <property type="match status" value="1"/>
</dbReference>
<evidence type="ECO:0000313" key="6">
    <source>
        <dbReference type="EMBL" id="KAF2672623.1"/>
    </source>
</evidence>
<dbReference type="PROSITE" id="PS50048">
    <property type="entry name" value="ZN2_CY6_FUNGAL_2"/>
    <property type="match status" value="1"/>
</dbReference>
<dbReference type="CDD" id="cd12148">
    <property type="entry name" value="fungal_TF_MHR"/>
    <property type="match status" value="1"/>
</dbReference>
<dbReference type="SUPFAM" id="SSF57701">
    <property type="entry name" value="Zn2/Cys6 DNA-binding domain"/>
    <property type="match status" value="1"/>
</dbReference>
<keyword evidence="3" id="KW-0175">Coiled coil</keyword>
<accession>A0A6A6UME6</accession>
<feature type="compositionally biased region" description="Polar residues" evidence="4">
    <location>
        <begin position="14"/>
        <end position="29"/>
    </location>
</feature>
<gene>
    <name evidence="6" type="ORF">BT63DRAFT_132455</name>
</gene>
<dbReference type="SMART" id="SM00906">
    <property type="entry name" value="Fungal_trans"/>
    <property type="match status" value="1"/>
</dbReference>
<feature type="compositionally biased region" description="Polar residues" evidence="4">
    <location>
        <begin position="104"/>
        <end position="114"/>
    </location>
</feature>
<dbReference type="GO" id="GO:0006351">
    <property type="term" value="P:DNA-templated transcription"/>
    <property type="evidence" value="ECO:0007669"/>
    <property type="project" value="InterPro"/>
</dbReference>
<dbReference type="EMBL" id="MU004231">
    <property type="protein sequence ID" value="KAF2672623.1"/>
    <property type="molecule type" value="Genomic_DNA"/>
</dbReference>
<keyword evidence="1" id="KW-0479">Metal-binding</keyword>
<evidence type="ECO:0000256" key="1">
    <source>
        <dbReference type="ARBA" id="ARBA00022723"/>
    </source>
</evidence>
<feature type="compositionally biased region" description="Polar residues" evidence="4">
    <location>
        <begin position="75"/>
        <end position="89"/>
    </location>
</feature>
<reference evidence="6" key="1">
    <citation type="journal article" date="2020" name="Stud. Mycol.">
        <title>101 Dothideomycetes genomes: a test case for predicting lifestyles and emergence of pathogens.</title>
        <authorList>
            <person name="Haridas S."/>
            <person name="Albert R."/>
            <person name="Binder M."/>
            <person name="Bloem J."/>
            <person name="Labutti K."/>
            <person name="Salamov A."/>
            <person name="Andreopoulos B."/>
            <person name="Baker S."/>
            <person name="Barry K."/>
            <person name="Bills G."/>
            <person name="Bluhm B."/>
            <person name="Cannon C."/>
            <person name="Castanera R."/>
            <person name="Culley D."/>
            <person name="Daum C."/>
            <person name="Ezra D."/>
            <person name="Gonzalez J."/>
            <person name="Henrissat B."/>
            <person name="Kuo A."/>
            <person name="Liang C."/>
            <person name="Lipzen A."/>
            <person name="Lutzoni F."/>
            <person name="Magnuson J."/>
            <person name="Mondo S."/>
            <person name="Nolan M."/>
            <person name="Ohm R."/>
            <person name="Pangilinan J."/>
            <person name="Park H.-J."/>
            <person name="Ramirez L."/>
            <person name="Alfaro M."/>
            <person name="Sun H."/>
            <person name="Tritt A."/>
            <person name="Yoshinaga Y."/>
            <person name="Zwiers L.-H."/>
            <person name="Turgeon B."/>
            <person name="Goodwin S."/>
            <person name="Spatafora J."/>
            <person name="Crous P."/>
            <person name="Grigoriev I."/>
        </authorList>
    </citation>
    <scope>NUCLEOTIDE SEQUENCE</scope>
    <source>
        <strain evidence="6">CBS 115976</strain>
    </source>
</reference>
<evidence type="ECO:0000313" key="7">
    <source>
        <dbReference type="Proteomes" id="UP000799302"/>
    </source>
</evidence>
<evidence type="ECO:0000259" key="5">
    <source>
        <dbReference type="PROSITE" id="PS50048"/>
    </source>
</evidence>
<keyword evidence="2" id="KW-0539">Nucleus</keyword>